<organism evidence="3 4">
    <name type="scientific">Stephanodiscus triporus</name>
    <dbReference type="NCBI Taxonomy" id="2934178"/>
    <lineage>
        <taxon>Eukaryota</taxon>
        <taxon>Sar</taxon>
        <taxon>Stramenopiles</taxon>
        <taxon>Ochrophyta</taxon>
        <taxon>Bacillariophyta</taxon>
        <taxon>Coscinodiscophyceae</taxon>
        <taxon>Thalassiosirophycidae</taxon>
        <taxon>Stephanodiscales</taxon>
        <taxon>Stephanodiscaceae</taxon>
        <taxon>Stephanodiscus</taxon>
    </lineage>
</organism>
<evidence type="ECO:0000313" key="4">
    <source>
        <dbReference type="Proteomes" id="UP001530315"/>
    </source>
</evidence>
<keyword evidence="4" id="KW-1185">Reference proteome</keyword>
<feature type="transmembrane region" description="Helical" evidence="2">
    <location>
        <begin position="102"/>
        <end position="127"/>
    </location>
</feature>
<dbReference type="AlphaFoldDB" id="A0ABD3MIS7"/>
<sequence>MHRKNRILRRDHAAITPGVVRFLVIALIFAICCVAEDGGKDGASKTGRSNDEAAARDEWYADDPYMPTDDYFIQQIQEEIDAERNENNYRNESIRSRLRQMLMYFVASSVSILGFSSAVLCTSMFLYDLRMEILMRRYARKGVVVDGRILASDPDIEETMKTANAVKHHPKIQNNDSYSIMTDDESYQAGSRSVHSFSVRSGANEVEEGQKRDMMEEKEWPDPVGSEVSFADGSNLSSTAKSRPKYIAKAVTSERKQMLSDMRFHVIVEYDDVSYHDAISQFSSEIIRKSLWIVGEDVEGTSNNFSTPVVKLYVLQDKPKSGYPCGEVRRARSWQKRFSFKVHIMLGVFFVIFGAIVAKNMLSPALFLLYIGLSLLQVPFVNCFLQKSFSKLLSQTYLEDGYKMPSKLAKKSMDKQKMMTALKQGTSFGYLQ</sequence>
<keyword evidence="2" id="KW-0812">Transmembrane</keyword>
<gene>
    <name evidence="3" type="ORF">ACHAW5_000039</name>
</gene>
<accession>A0ABD3MIS7</accession>
<keyword evidence="2" id="KW-1133">Transmembrane helix</keyword>
<feature type="transmembrane region" description="Helical" evidence="2">
    <location>
        <begin position="338"/>
        <end position="358"/>
    </location>
</feature>
<protein>
    <submittedName>
        <fullName evidence="3">Uncharacterized protein</fullName>
    </submittedName>
</protein>
<dbReference type="Proteomes" id="UP001530315">
    <property type="component" value="Unassembled WGS sequence"/>
</dbReference>
<keyword evidence="2" id="KW-0472">Membrane</keyword>
<name>A0ABD3MIS7_9STRA</name>
<comment type="caution">
    <text evidence="3">The sequence shown here is derived from an EMBL/GenBank/DDBJ whole genome shotgun (WGS) entry which is preliminary data.</text>
</comment>
<evidence type="ECO:0000313" key="3">
    <source>
        <dbReference type="EMBL" id="KAL3764000.1"/>
    </source>
</evidence>
<evidence type="ECO:0000256" key="2">
    <source>
        <dbReference type="SAM" id="Phobius"/>
    </source>
</evidence>
<proteinExistence type="predicted"/>
<feature type="compositionally biased region" description="Basic and acidic residues" evidence="1">
    <location>
        <begin position="208"/>
        <end position="221"/>
    </location>
</feature>
<evidence type="ECO:0000256" key="1">
    <source>
        <dbReference type="SAM" id="MobiDB-lite"/>
    </source>
</evidence>
<reference evidence="3 4" key="1">
    <citation type="submission" date="2024-10" db="EMBL/GenBank/DDBJ databases">
        <title>Updated reference genomes for cyclostephanoid diatoms.</title>
        <authorList>
            <person name="Roberts W.R."/>
            <person name="Alverson A.J."/>
        </authorList>
    </citation>
    <scope>NUCLEOTIDE SEQUENCE [LARGE SCALE GENOMIC DNA]</scope>
    <source>
        <strain evidence="3 4">AJA276-08</strain>
    </source>
</reference>
<feature type="transmembrane region" description="Helical" evidence="2">
    <location>
        <begin position="364"/>
        <end position="385"/>
    </location>
</feature>
<dbReference type="EMBL" id="JALLAZ020001785">
    <property type="protein sequence ID" value="KAL3764000.1"/>
    <property type="molecule type" value="Genomic_DNA"/>
</dbReference>
<feature type="transmembrane region" description="Helical" evidence="2">
    <location>
        <begin position="12"/>
        <end position="31"/>
    </location>
</feature>
<feature type="region of interest" description="Disordered" evidence="1">
    <location>
        <begin position="198"/>
        <end position="224"/>
    </location>
</feature>